<dbReference type="GO" id="GO:0005615">
    <property type="term" value="C:extracellular space"/>
    <property type="evidence" value="ECO:0007669"/>
    <property type="project" value="TreeGrafter"/>
</dbReference>
<dbReference type="PANTHER" id="PTHR21388:SF9">
    <property type="entry name" value="BETA-DEFENSIN 1"/>
    <property type="match status" value="1"/>
</dbReference>
<evidence type="ECO:0000256" key="7">
    <source>
        <dbReference type="ARBA" id="ARBA00022940"/>
    </source>
</evidence>
<dbReference type="Pfam" id="PF00711">
    <property type="entry name" value="Defensin_beta"/>
    <property type="match status" value="1"/>
</dbReference>
<keyword evidence="7" id="KW-0211">Defensin</keyword>
<evidence type="ECO:0000256" key="3">
    <source>
        <dbReference type="ARBA" id="ARBA00007371"/>
    </source>
</evidence>
<sequence>SCGYSAPLLFRCLLTSTGDSLETTITLKTLSFFTEHILSDTVICRKTQGKCSFAICPFFMKANGTCYNGKAKCCRPWL</sequence>
<dbReference type="PANTHER" id="PTHR21388">
    <property type="entry name" value="BETA-DEFENSIN-RELATED"/>
    <property type="match status" value="1"/>
</dbReference>
<comment type="similarity">
    <text evidence="3">Belongs to the beta-defensin family.</text>
</comment>
<keyword evidence="8" id="KW-0044">Antibiotic</keyword>
<organism evidence="11 12">
    <name type="scientific">Gopherus evgoodei</name>
    <name type="common">Goodes thornscrub tortoise</name>
    <dbReference type="NCBI Taxonomy" id="1825980"/>
    <lineage>
        <taxon>Eukaryota</taxon>
        <taxon>Metazoa</taxon>
        <taxon>Chordata</taxon>
        <taxon>Craniata</taxon>
        <taxon>Vertebrata</taxon>
        <taxon>Euteleostomi</taxon>
        <taxon>Archelosauria</taxon>
        <taxon>Testudinata</taxon>
        <taxon>Testudines</taxon>
        <taxon>Cryptodira</taxon>
        <taxon>Durocryptodira</taxon>
        <taxon>Testudinoidea</taxon>
        <taxon>Testudinidae</taxon>
        <taxon>Gopherus</taxon>
    </lineage>
</organism>
<evidence type="ECO:0000313" key="11">
    <source>
        <dbReference type="Ensembl" id="ENSGEVP00005011232.1"/>
    </source>
</evidence>
<reference evidence="11" key="2">
    <citation type="submission" date="2025-09" db="UniProtKB">
        <authorList>
            <consortium name="Ensembl"/>
        </authorList>
    </citation>
    <scope>IDENTIFICATION</scope>
</reference>
<dbReference type="FunFam" id="3.10.360.10:FF:000001">
    <property type="entry name" value="Beta-defensin 1"/>
    <property type="match status" value="1"/>
</dbReference>
<evidence type="ECO:0000256" key="6">
    <source>
        <dbReference type="ARBA" id="ARBA00022729"/>
    </source>
</evidence>
<name>A0A8C4W3C2_9SAUR</name>
<keyword evidence="4" id="KW-0964">Secreted</keyword>
<evidence type="ECO:0000256" key="5">
    <source>
        <dbReference type="ARBA" id="ARBA00022529"/>
    </source>
</evidence>
<comment type="subcellular location">
    <subcellularLocation>
        <location evidence="1">Cytoplasmic granule</location>
    </subcellularLocation>
    <subcellularLocation>
        <location evidence="2">Secreted</location>
    </subcellularLocation>
</comment>
<evidence type="ECO:0000256" key="9">
    <source>
        <dbReference type="ARBA" id="ARBA00023157"/>
    </source>
</evidence>
<evidence type="ECO:0000313" key="12">
    <source>
        <dbReference type="Proteomes" id="UP000694390"/>
    </source>
</evidence>
<dbReference type="Gene3D" id="3.10.360.10">
    <property type="entry name" value="Antimicrobial Peptide, Beta-defensin 2, Chain A"/>
    <property type="match status" value="1"/>
</dbReference>
<dbReference type="InterPro" id="IPR001855">
    <property type="entry name" value="Defensin_beta-like"/>
</dbReference>
<dbReference type="Proteomes" id="UP000694390">
    <property type="component" value="Unassembled WGS sequence"/>
</dbReference>
<keyword evidence="12" id="KW-1185">Reference proteome</keyword>
<keyword evidence="9" id="KW-1015">Disulfide bond</keyword>
<dbReference type="GeneTree" id="ENSGT00710000108307"/>
<evidence type="ECO:0000256" key="8">
    <source>
        <dbReference type="ARBA" id="ARBA00023022"/>
    </source>
</evidence>
<keyword evidence="5" id="KW-0929">Antimicrobial</keyword>
<evidence type="ECO:0000259" key="10">
    <source>
        <dbReference type="Pfam" id="PF00711"/>
    </source>
</evidence>
<reference evidence="11" key="1">
    <citation type="submission" date="2025-08" db="UniProtKB">
        <authorList>
            <consortium name="Ensembl"/>
        </authorList>
    </citation>
    <scope>IDENTIFICATION</scope>
</reference>
<evidence type="ECO:0000256" key="2">
    <source>
        <dbReference type="ARBA" id="ARBA00004613"/>
    </source>
</evidence>
<feature type="domain" description="Beta-defensin-like" evidence="10">
    <location>
        <begin position="40"/>
        <end position="75"/>
    </location>
</feature>
<dbReference type="Ensembl" id="ENSGEVT00005011766.1">
    <property type="protein sequence ID" value="ENSGEVP00005011232.1"/>
    <property type="gene ID" value="ENSGEVG00005007927.1"/>
</dbReference>
<dbReference type="GO" id="GO:0050830">
    <property type="term" value="P:defense response to Gram-positive bacterium"/>
    <property type="evidence" value="ECO:0007669"/>
    <property type="project" value="TreeGrafter"/>
</dbReference>
<protein>
    <recommendedName>
        <fullName evidence="10">Beta-defensin-like domain-containing protein</fullName>
    </recommendedName>
</protein>
<keyword evidence="6" id="KW-0732">Signal</keyword>
<dbReference type="GO" id="GO:0002227">
    <property type="term" value="P:innate immune response in mucosa"/>
    <property type="evidence" value="ECO:0007669"/>
    <property type="project" value="TreeGrafter"/>
</dbReference>
<dbReference type="OrthoDB" id="9622366at2759"/>
<dbReference type="GO" id="GO:0031731">
    <property type="term" value="F:CCR6 chemokine receptor binding"/>
    <property type="evidence" value="ECO:0007669"/>
    <property type="project" value="TreeGrafter"/>
</dbReference>
<evidence type="ECO:0000256" key="4">
    <source>
        <dbReference type="ARBA" id="ARBA00022525"/>
    </source>
</evidence>
<accession>A0A8C4W3C2</accession>
<dbReference type="AlphaFoldDB" id="A0A8C4W3C2"/>
<dbReference type="SUPFAM" id="SSF57392">
    <property type="entry name" value="Defensin-like"/>
    <property type="match status" value="1"/>
</dbReference>
<proteinExistence type="inferred from homology"/>
<dbReference type="GO" id="GO:0050829">
    <property type="term" value="P:defense response to Gram-negative bacterium"/>
    <property type="evidence" value="ECO:0007669"/>
    <property type="project" value="TreeGrafter"/>
</dbReference>
<evidence type="ECO:0000256" key="1">
    <source>
        <dbReference type="ARBA" id="ARBA00004463"/>
    </source>
</evidence>